<dbReference type="Pfam" id="PF06463">
    <property type="entry name" value="Mob_synth_C"/>
    <property type="match status" value="1"/>
</dbReference>
<dbReference type="InterPro" id="IPR002820">
    <property type="entry name" value="Mopterin_CF_biosynth-C_dom"/>
</dbReference>
<dbReference type="PROSITE" id="PS51918">
    <property type="entry name" value="RADICAL_SAM"/>
    <property type="match status" value="1"/>
</dbReference>
<keyword evidence="10" id="KW-0547">Nucleotide-binding</keyword>
<dbReference type="Gene3D" id="3.30.70.640">
    <property type="entry name" value="Molybdopterin cofactor biosynthesis C (MoaC) domain"/>
    <property type="match status" value="1"/>
</dbReference>
<dbReference type="Pfam" id="PF00005">
    <property type="entry name" value="ABC_tran"/>
    <property type="match status" value="3"/>
</dbReference>
<dbReference type="PROSITE" id="PS01305">
    <property type="entry name" value="MOAA_NIFB_PQQE"/>
    <property type="match status" value="1"/>
</dbReference>
<keyword evidence="9" id="KW-0479">Metal-binding</keyword>
<evidence type="ECO:0000256" key="15">
    <source>
        <dbReference type="ARBA" id="ARBA00023128"/>
    </source>
</evidence>
<dbReference type="InterPro" id="IPR050105">
    <property type="entry name" value="MoCo_biosynth_MoaA/MoaC"/>
</dbReference>
<evidence type="ECO:0000256" key="13">
    <source>
        <dbReference type="ARBA" id="ARBA00023004"/>
    </source>
</evidence>
<dbReference type="NCBIfam" id="NF006870">
    <property type="entry name" value="PRK09364.1"/>
    <property type="match status" value="1"/>
</dbReference>
<dbReference type="Proteomes" id="UP000030143">
    <property type="component" value="Unassembled WGS sequence"/>
</dbReference>
<evidence type="ECO:0000256" key="2">
    <source>
        <dbReference type="ARBA" id="ARBA00001966"/>
    </source>
</evidence>
<dbReference type="GO" id="GO:0051539">
    <property type="term" value="F:4 iron, 4 sulfur cluster binding"/>
    <property type="evidence" value="ECO:0007669"/>
    <property type="project" value="UniProtKB-KW"/>
</dbReference>
<dbReference type="InterPro" id="IPR032781">
    <property type="entry name" value="ABC_tran_Xtn"/>
</dbReference>
<feature type="domain" description="ABC transporter" evidence="22">
    <location>
        <begin position="483"/>
        <end position="708"/>
    </location>
</feature>
<dbReference type="GeneID" id="27676970"/>
<dbReference type="UniPathway" id="UPA00344"/>
<dbReference type="Gene3D" id="3.20.20.70">
    <property type="entry name" value="Aldolase class I"/>
    <property type="match status" value="1"/>
</dbReference>
<dbReference type="InterPro" id="IPR007197">
    <property type="entry name" value="rSAM"/>
</dbReference>
<evidence type="ECO:0000256" key="14">
    <source>
        <dbReference type="ARBA" id="ARBA00023014"/>
    </source>
</evidence>
<dbReference type="SUPFAM" id="SSF55040">
    <property type="entry name" value="Molybdenum cofactor biosynthesis protein C, MoaC"/>
    <property type="match status" value="1"/>
</dbReference>
<evidence type="ECO:0000256" key="7">
    <source>
        <dbReference type="ARBA" id="ARBA00022485"/>
    </source>
</evidence>
<dbReference type="InterPro" id="IPR058240">
    <property type="entry name" value="rSAM_sf"/>
</dbReference>
<feature type="coiled-coil region" evidence="20">
    <location>
        <begin position="235"/>
        <end position="262"/>
    </location>
</feature>
<feature type="region of interest" description="Disordered" evidence="21">
    <location>
        <begin position="1123"/>
        <end position="1174"/>
    </location>
</feature>
<dbReference type="GO" id="GO:0005524">
    <property type="term" value="F:ATP binding"/>
    <property type="evidence" value="ECO:0007669"/>
    <property type="project" value="UniProtKB-KW"/>
</dbReference>
<evidence type="ECO:0000259" key="23">
    <source>
        <dbReference type="PROSITE" id="PS51918"/>
    </source>
</evidence>
<comment type="similarity">
    <text evidence="5">In the C-terminal section; belongs to the MoaC family.</text>
</comment>
<dbReference type="InterPro" id="IPR006638">
    <property type="entry name" value="Elp3/MiaA/NifB-like_rSAM"/>
</dbReference>
<evidence type="ECO:0000259" key="22">
    <source>
        <dbReference type="PROSITE" id="PS50893"/>
    </source>
</evidence>
<comment type="pathway">
    <text evidence="4">Cofactor biosynthesis; molybdopterin biosynthesis.</text>
</comment>
<feature type="domain" description="Radical SAM core" evidence="23">
    <location>
        <begin position="760"/>
        <end position="1000"/>
    </location>
</feature>
<keyword evidence="7" id="KW-0004">4Fe-4S</keyword>
<dbReference type="GO" id="GO:0016020">
    <property type="term" value="C:membrane"/>
    <property type="evidence" value="ECO:0007669"/>
    <property type="project" value="UniProtKB-SubCell"/>
</dbReference>
<evidence type="ECO:0000256" key="17">
    <source>
        <dbReference type="ARBA" id="ARBA00023150"/>
    </source>
</evidence>
<dbReference type="GO" id="GO:0006777">
    <property type="term" value="P:Mo-molybdopterin cofactor biosynthetic process"/>
    <property type="evidence" value="ECO:0007669"/>
    <property type="project" value="UniProtKB-KW"/>
</dbReference>
<evidence type="ECO:0000256" key="11">
    <source>
        <dbReference type="ARBA" id="ARBA00022840"/>
    </source>
</evidence>
<dbReference type="InterPro" id="IPR040064">
    <property type="entry name" value="MoaA-like"/>
</dbReference>
<comment type="catalytic activity">
    <reaction evidence="1">
        <text>(8S)-3',8-cyclo-7,8-dihydroguanosine 5'-triphosphate = cyclic pyranopterin phosphate + diphosphate</text>
        <dbReference type="Rhea" id="RHEA:49580"/>
        <dbReference type="ChEBI" id="CHEBI:33019"/>
        <dbReference type="ChEBI" id="CHEBI:59648"/>
        <dbReference type="ChEBI" id="CHEBI:131766"/>
        <dbReference type="EC" id="4.6.1.17"/>
    </reaction>
</comment>
<keyword evidence="17" id="KW-0501">Molybdenum cofactor biosynthesis</keyword>
<feature type="compositionally biased region" description="Polar residues" evidence="21">
    <location>
        <begin position="1159"/>
        <end position="1169"/>
    </location>
</feature>
<sequence>MTSASTILATCKQTRFHLLDDNPSKEIDVDGLNIIVTLSAPESTEDASKSKTKGKSKAKAAGRELISDAHLRLKAGVHYGLLGRNGTGKSTLLRAMAEKLIPGIPHATRMAILQQTDEQDDKTFGEDPNQDKTVLEAVLSSDETRNEAVRMAEFLSKSFETEDPMQPVRAIRKIRHQKAEKHLFLAHKNASLKSGARGLQARKDLKAAEGKLEATSEMLAQDLDAIDADMVQSDTQAAVETLQNLQSQLEDMKLADMEQQARRILLGLGFKEDGFGKKVSTLSGGWRMRCMLASILVQDPDIMILDEPTNFLDLLGVVWLENYLKQLRDTSETTIVLVSHDRDFINAVCEEIVIIRDQKLTYFRGNLSAYEQDFEEQKLYLGRMKEAQERQVAHMEASIRENIKIGKKTNDENKLRQAKSRQKKVDDRMGLQVSANGGRFKLNRDLVGFHLQSRAEIDVPTDEKGATMSLPDATELRFPGPLVSLEGIVFQYKKADRVILDDVNLVVHLGDRVGIMGLNGSGKTTLLRVLTGQLSPSKGKVSTHSRLKVGYYSQHSVEELQERGRGEPSLTALGLLTIETEGSLNEGAIRGLLSSMGLAGRIASDVPVAKLSGGQLVRLALARIVWSAPQLLILDEITTHLDFYTVTALATAISSFNGAVLLISHDRFLVRSVVEGKRDTEHKLDEDFEGLEEEETEETPRRRATRQWGIQTRLQSTRAASRPNATVTSPELPPPHTSTESSKLSKLKSAKPFSDFLTDTFNRQHDYLRISITERCNLRCLYCMPEEGIDLSPSAKLLTSPEILYLSSLFVSQGVTKIRLTGGEPTVRKDIVPLMQDIGKLRQNGLRELCLTTNGISLHRKLDPMVEAGLTGVNLSLDTLDPFQFQIMTRRKGFDAVMKSIDRILEMNKAGAGIKLKINCVVMRGMNDREILPFVELGREKPVEVRFIEYMPFGGNKWNQGKMFSYQEMLAVIREKYPTFEKVADHKNDTSKTYRVPGFEGRVGFITSMTHNFCGTCNRLRITSDGNLKVCLFGNAEVSLRDIIRKENGGNPIDLDAMNNLKLLETVQTAARLSDEGGLVNEREREILDIIGMAVKRKKAKHAGMAQLKDMKNRPMILIASQSRLYHSGRSKPETEDRIPRPSPSLPTTSDADLPHLTPSKTVHMTQITEKPETKRVATAACTVSFSNPRPWAILREGQTTHKGDVFSVARIAGIMAAKKTPDIVPLCHPGIGITGVEVSVELVGPAQDRDHGAMHVVASVSCFGRTGVEMEAMTATMGAALTVYDMLKAVDKGMVINSVRLLEKQGGKSGHWVRE</sequence>
<name>A0A0A2K889_PENEN</name>
<dbReference type="RefSeq" id="XP_016603561.1">
    <property type="nucleotide sequence ID" value="XM_016741551.1"/>
</dbReference>
<dbReference type="SUPFAM" id="SSF102114">
    <property type="entry name" value="Radical SAM enzymes"/>
    <property type="match status" value="1"/>
</dbReference>
<comment type="caution">
    <text evidence="24">The sequence shown here is derived from an EMBL/GenBank/DDBJ whole genome shotgun (WGS) entry which is preliminary data.</text>
</comment>
<dbReference type="FunFam" id="3.40.50.300:FF:003119">
    <property type="entry name" value="ABC ATPase, putative (AFU_orthologue AFUA_1G16440)"/>
    <property type="match status" value="1"/>
</dbReference>
<dbReference type="FunFam" id="3.40.50.300:FF:000011">
    <property type="entry name" value="Putative ABC transporter ATP-binding component"/>
    <property type="match status" value="1"/>
</dbReference>
<dbReference type="SFLD" id="SFLDG01386">
    <property type="entry name" value="main_SPASM_domain-containing"/>
    <property type="match status" value="1"/>
</dbReference>
<feature type="compositionally biased region" description="Basic residues" evidence="21">
    <location>
        <begin position="50"/>
        <end position="60"/>
    </location>
</feature>
<feature type="region of interest" description="Disordered" evidence="21">
    <location>
        <begin position="684"/>
        <end position="746"/>
    </location>
</feature>
<dbReference type="InterPro" id="IPR003593">
    <property type="entry name" value="AAA+_ATPase"/>
</dbReference>
<dbReference type="Pfam" id="PF12848">
    <property type="entry name" value="ABC_tran_Xtn"/>
    <property type="match status" value="1"/>
</dbReference>
<dbReference type="GO" id="GO:0061799">
    <property type="term" value="F:cyclic pyranopterin monophosphate synthase activity"/>
    <property type="evidence" value="ECO:0007669"/>
    <property type="project" value="UniProtKB-EC"/>
</dbReference>
<feature type="compositionally biased region" description="Polar residues" evidence="21">
    <location>
        <begin position="708"/>
        <end position="729"/>
    </location>
</feature>
<dbReference type="InterPro" id="IPR036522">
    <property type="entry name" value="MoaC_sf"/>
</dbReference>
<dbReference type="InterPro" id="IPR017871">
    <property type="entry name" value="ABC_transporter-like_CS"/>
</dbReference>
<feature type="region of interest" description="Disordered" evidence="21">
    <location>
        <begin position="42"/>
        <end position="61"/>
    </location>
</feature>
<keyword evidence="16" id="KW-0342">GTP-binding</keyword>
<dbReference type="NCBIfam" id="TIGR00581">
    <property type="entry name" value="moaC"/>
    <property type="match status" value="1"/>
</dbReference>
<keyword evidence="25" id="KW-1185">Reference proteome</keyword>
<dbReference type="SMART" id="SM00382">
    <property type="entry name" value="AAA"/>
    <property type="match status" value="2"/>
</dbReference>
<reference evidence="24 25" key="1">
    <citation type="journal article" date="2015" name="Mol. Plant Microbe Interact.">
        <title>Genome, transcriptome, and functional analyses of Penicillium expansum provide new insights into secondary metabolism and pathogenicity.</title>
        <authorList>
            <person name="Ballester A.R."/>
            <person name="Marcet-Houben M."/>
            <person name="Levin E."/>
            <person name="Sela N."/>
            <person name="Selma-Lazaro C."/>
            <person name="Carmona L."/>
            <person name="Wisniewski M."/>
            <person name="Droby S."/>
            <person name="Gonzalez-Candelas L."/>
            <person name="Gabaldon T."/>
        </authorList>
    </citation>
    <scope>NUCLEOTIDE SEQUENCE [LARGE SCALE GENOMIC DNA]</scope>
    <source>
        <strain evidence="24 25">MD-8</strain>
    </source>
</reference>
<keyword evidence="15" id="KW-0496">Mitochondrion</keyword>
<comment type="subcellular location">
    <subcellularLocation>
        <location evidence="3">Membrane</location>
        <topology evidence="3">Multi-pass membrane protein</topology>
    </subcellularLocation>
</comment>
<evidence type="ECO:0000256" key="1">
    <source>
        <dbReference type="ARBA" id="ARBA00001637"/>
    </source>
</evidence>
<keyword evidence="12" id="KW-0809">Transit peptide</keyword>
<dbReference type="PROSITE" id="PS50893">
    <property type="entry name" value="ABC_TRANSPORTER_2"/>
    <property type="match status" value="2"/>
</dbReference>
<evidence type="ECO:0000256" key="16">
    <source>
        <dbReference type="ARBA" id="ARBA00023134"/>
    </source>
</evidence>
<dbReference type="GO" id="GO:0046872">
    <property type="term" value="F:metal ion binding"/>
    <property type="evidence" value="ECO:0007669"/>
    <property type="project" value="UniProtKB-KW"/>
</dbReference>
<dbReference type="SUPFAM" id="SSF52540">
    <property type="entry name" value="P-loop containing nucleoside triphosphate hydrolases"/>
    <property type="match status" value="2"/>
</dbReference>
<feature type="domain" description="ABC transporter" evidence="22">
    <location>
        <begin position="50"/>
        <end position="382"/>
    </location>
</feature>
<evidence type="ECO:0000313" key="25">
    <source>
        <dbReference type="Proteomes" id="UP000030143"/>
    </source>
</evidence>
<keyword evidence="13" id="KW-0408">Iron</keyword>
<feature type="compositionally biased region" description="Basic and acidic residues" evidence="21">
    <location>
        <begin position="1131"/>
        <end position="1140"/>
    </location>
</feature>
<dbReference type="SMART" id="SM00729">
    <property type="entry name" value="Elp3"/>
    <property type="match status" value="1"/>
</dbReference>
<dbReference type="STRING" id="27334.A0A0A2K889"/>
<feature type="compositionally biased region" description="Acidic residues" evidence="21">
    <location>
        <begin position="686"/>
        <end position="697"/>
    </location>
</feature>
<comment type="similarity">
    <text evidence="6">In the N-terminal section; belongs to the radical SAM superfamily. MoaA family.</text>
</comment>
<keyword evidence="20" id="KW-0175">Coiled coil</keyword>
<comment type="catalytic activity">
    <reaction evidence="19">
        <text>GTP + AH2 + S-adenosyl-L-methionine = (8S)-3',8-cyclo-7,8-dihydroguanosine 5'-triphosphate + 5'-deoxyadenosine + L-methionine + A + H(+)</text>
        <dbReference type="Rhea" id="RHEA:49576"/>
        <dbReference type="ChEBI" id="CHEBI:13193"/>
        <dbReference type="ChEBI" id="CHEBI:15378"/>
        <dbReference type="ChEBI" id="CHEBI:17319"/>
        <dbReference type="ChEBI" id="CHEBI:17499"/>
        <dbReference type="ChEBI" id="CHEBI:37565"/>
        <dbReference type="ChEBI" id="CHEBI:57844"/>
        <dbReference type="ChEBI" id="CHEBI:59789"/>
        <dbReference type="ChEBI" id="CHEBI:131766"/>
        <dbReference type="EC" id="4.1.99.22"/>
    </reaction>
</comment>
<dbReference type="EMBL" id="JQFZ01000016">
    <property type="protein sequence ID" value="KGO63076.1"/>
    <property type="molecule type" value="Genomic_DNA"/>
</dbReference>
<evidence type="ECO:0000256" key="8">
    <source>
        <dbReference type="ARBA" id="ARBA00022691"/>
    </source>
</evidence>
<keyword evidence="11" id="KW-0067">ATP-binding</keyword>
<evidence type="ECO:0000256" key="19">
    <source>
        <dbReference type="ARBA" id="ARBA00048697"/>
    </source>
</evidence>
<evidence type="ECO:0000256" key="5">
    <source>
        <dbReference type="ARBA" id="ARBA00008484"/>
    </source>
</evidence>
<dbReference type="HOGENOM" id="CLU_005830_0_0_1"/>
<keyword evidence="18" id="KW-0456">Lyase</keyword>
<comment type="cofactor">
    <cofactor evidence="2">
        <name>[4Fe-4S] cluster</name>
        <dbReference type="ChEBI" id="CHEBI:49883"/>
    </cofactor>
</comment>
<dbReference type="NCBIfam" id="TIGR02666">
    <property type="entry name" value="moaA"/>
    <property type="match status" value="1"/>
</dbReference>
<dbReference type="PANTHER" id="PTHR22960:SF0">
    <property type="entry name" value="MOLYBDENUM COFACTOR BIOSYNTHESIS PROTEIN 1"/>
    <property type="match status" value="1"/>
</dbReference>
<evidence type="ECO:0000256" key="18">
    <source>
        <dbReference type="ARBA" id="ARBA00023239"/>
    </source>
</evidence>
<evidence type="ECO:0000256" key="20">
    <source>
        <dbReference type="SAM" id="Coils"/>
    </source>
</evidence>
<dbReference type="InterPro" id="IPR047594">
    <property type="entry name" value="MoaC_bact/euk"/>
</dbReference>
<evidence type="ECO:0000256" key="3">
    <source>
        <dbReference type="ARBA" id="ARBA00004141"/>
    </source>
</evidence>
<gene>
    <name evidence="24" type="ORF">PEX2_042760</name>
</gene>
<keyword evidence="8" id="KW-0949">S-adenosyl-L-methionine</keyword>
<dbReference type="GO" id="GO:0016887">
    <property type="term" value="F:ATP hydrolysis activity"/>
    <property type="evidence" value="ECO:0007669"/>
    <property type="project" value="InterPro"/>
</dbReference>
<dbReference type="InterPro" id="IPR023045">
    <property type="entry name" value="MoaC"/>
</dbReference>
<evidence type="ECO:0000313" key="24">
    <source>
        <dbReference type="EMBL" id="KGO63076.1"/>
    </source>
</evidence>
<dbReference type="PANTHER" id="PTHR22960">
    <property type="entry name" value="MOLYBDOPTERIN COFACTOR SYNTHESIS PROTEIN A"/>
    <property type="match status" value="1"/>
</dbReference>
<dbReference type="PROSITE" id="PS00211">
    <property type="entry name" value="ABC_TRANSPORTER_1"/>
    <property type="match status" value="1"/>
</dbReference>
<evidence type="ECO:0000256" key="12">
    <source>
        <dbReference type="ARBA" id="ARBA00022946"/>
    </source>
</evidence>
<dbReference type="CDD" id="cd01420">
    <property type="entry name" value="MoaC_PE"/>
    <property type="match status" value="1"/>
</dbReference>
<dbReference type="SFLD" id="SFLDG01067">
    <property type="entry name" value="SPASM/twitch_domain_containing"/>
    <property type="match status" value="1"/>
</dbReference>
<dbReference type="Gene3D" id="3.40.50.300">
    <property type="entry name" value="P-loop containing nucleotide triphosphate hydrolases"/>
    <property type="match status" value="3"/>
</dbReference>
<evidence type="ECO:0000256" key="4">
    <source>
        <dbReference type="ARBA" id="ARBA00005046"/>
    </source>
</evidence>
<dbReference type="SFLD" id="SFLDG01383">
    <property type="entry name" value="cyclic_pyranopterin_phosphate"/>
    <property type="match status" value="1"/>
</dbReference>
<dbReference type="InterPro" id="IPR010505">
    <property type="entry name" value="MoaA_twitch"/>
</dbReference>
<dbReference type="CDD" id="cd21117">
    <property type="entry name" value="Twitch_MoaA"/>
    <property type="match status" value="1"/>
</dbReference>
<dbReference type="InterPro" id="IPR000385">
    <property type="entry name" value="MoaA_NifB_PqqE_Fe-S-bd_CS"/>
</dbReference>
<dbReference type="InterPro" id="IPR003439">
    <property type="entry name" value="ABC_transporter-like_ATP-bd"/>
</dbReference>
<keyword evidence="14" id="KW-0411">Iron-sulfur</keyword>
<dbReference type="SFLD" id="SFLDS00029">
    <property type="entry name" value="Radical_SAM"/>
    <property type="match status" value="1"/>
</dbReference>
<organism evidence="24 25">
    <name type="scientific">Penicillium expansum</name>
    <name type="common">Blue mold rot fungus</name>
    <dbReference type="NCBI Taxonomy" id="27334"/>
    <lineage>
        <taxon>Eukaryota</taxon>
        <taxon>Fungi</taxon>
        <taxon>Dikarya</taxon>
        <taxon>Ascomycota</taxon>
        <taxon>Pezizomycotina</taxon>
        <taxon>Eurotiomycetes</taxon>
        <taxon>Eurotiomycetidae</taxon>
        <taxon>Eurotiales</taxon>
        <taxon>Aspergillaceae</taxon>
        <taxon>Penicillium</taxon>
    </lineage>
</organism>
<dbReference type="Pfam" id="PF01967">
    <property type="entry name" value="MoaC"/>
    <property type="match status" value="1"/>
</dbReference>
<protein>
    <submittedName>
        <fullName evidence="24">Molybdenum cofactor synthesis C-terminal</fullName>
    </submittedName>
</protein>
<evidence type="ECO:0000256" key="9">
    <source>
        <dbReference type="ARBA" id="ARBA00022723"/>
    </source>
</evidence>
<evidence type="ECO:0000256" key="21">
    <source>
        <dbReference type="SAM" id="MobiDB-lite"/>
    </source>
</evidence>
<evidence type="ECO:0000256" key="6">
    <source>
        <dbReference type="ARBA" id="ARBA00009862"/>
    </source>
</evidence>
<evidence type="ECO:0000256" key="10">
    <source>
        <dbReference type="ARBA" id="ARBA00022741"/>
    </source>
</evidence>
<dbReference type="CDD" id="cd03221">
    <property type="entry name" value="ABCF_EF-3"/>
    <property type="match status" value="1"/>
</dbReference>
<accession>A0A0A2K889</accession>
<dbReference type="InterPro" id="IPR013483">
    <property type="entry name" value="MoaA"/>
</dbReference>
<proteinExistence type="inferred from homology"/>
<dbReference type="CDD" id="cd01335">
    <property type="entry name" value="Radical_SAM"/>
    <property type="match status" value="1"/>
</dbReference>
<dbReference type="Pfam" id="PF04055">
    <property type="entry name" value="Radical_SAM"/>
    <property type="match status" value="1"/>
</dbReference>
<dbReference type="InterPro" id="IPR027417">
    <property type="entry name" value="P-loop_NTPase"/>
</dbReference>
<dbReference type="VEuPathDB" id="FungiDB:PEXP_071070"/>
<dbReference type="GO" id="GO:0005525">
    <property type="term" value="F:GTP binding"/>
    <property type="evidence" value="ECO:0007669"/>
    <property type="project" value="UniProtKB-KW"/>
</dbReference>
<dbReference type="GO" id="GO:0061798">
    <property type="term" value="F:GTP 3',8'-cyclase activity"/>
    <property type="evidence" value="ECO:0007669"/>
    <property type="project" value="UniProtKB-EC"/>
</dbReference>
<dbReference type="InterPro" id="IPR013785">
    <property type="entry name" value="Aldolase_TIM"/>
</dbReference>